<protein>
    <recommendedName>
        <fullName evidence="1">Ribosomal RNA methyltransferase FtsJ domain-containing protein</fullName>
    </recommendedName>
</protein>
<sequence length="557" mass="59093">GRRTRATKSRHRSLQSTKQGRKCCQLRAASILHRCASLLDYKMASLQHLHAQSADYANAADRSDIVETLAAAWSRRGAPRMAKDAPDEDALGGARAALGEVESSSLKAARARANAWETLGKGMFVCRSALKLAALDAAFRFKKDGFVDACAAPGGFCQYLSAKGSRGAALSLVGCNTDGKGARWEAPADDRVVVVEGDVYEKGRRDALVDAAPPSVMLCLGDGAHDSSSGAPDQDAAIARLALAELAVAVACLSEKGDFVVKLFLPLRCAATVALVHVASRLFDTISLAKPVTSRASSGEVYLVGRGFGALSEAERGGVVRALDAAVADTTPVDRELPQTVARTLDFLAGARRLFVREQLNACTNVAALAAGLPGTNGEKVDAEAYERAWGLAPGSLGKRRRPFVVGLAGPSGSGKSTLAGRLAAALDGRVVHEERSWFKASAAPSYAFRDPISEAPCHVDWSLAKAAVRDAIAAPGPVVVVENYLLLAPDGGGRHLEPEVDVVLLLDGHGASSRLREKCRERRVARNLERPEAEKTALRTYYDEHVFPAYQKYTRG</sequence>
<dbReference type="GO" id="GO:0032259">
    <property type="term" value="P:methylation"/>
    <property type="evidence" value="ECO:0007669"/>
    <property type="project" value="InterPro"/>
</dbReference>
<dbReference type="EMBL" id="CAKKNE010000002">
    <property type="protein sequence ID" value="CAH0367904.1"/>
    <property type="molecule type" value="Genomic_DNA"/>
</dbReference>
<dbReference type="InterPro" id="IPR027417">
    <property type="entry name" value="P-loop_NTPase"/>
</dbReference>
<accession>A0A8J2SHE5</accession>
<name>A0A8J2SHE5_9STRA</name>
<dbReference type="InterPro" id="IPR029063">
    <property type="entry name" value="SAM-dependent_MTases_sf"/>
</dbReference>
<dbReference type="SUPFAM" id="SSF52540">
    <property type="entry name" value="P-loop containing nucleoside triphosphate hydrolases"/>
    <property type="match status" value="1"/>
</dbReference>
<dbReference type="AlphaFoldDB" id="A0A8J2SHE5"/>
<feature type="non-terminal residue" evidence="2">
    <location>
        <position position="557"/>
    </location>
</feature>
<feature type="non-terminal residue" evidence="2">
    <location>
        <position position="1"/>
    </location>
</feature>
<dbReference type="SUPFAM" id="SSF53335">
    <property type="entry name" value="S-adenosyl-L-methionine-dependent methyltransferases"/>
    <property type="match status" value="1"/>
</dbReference>
<proteinExistence type="predicted"/>
<dbReference type="GO" id="GO:0004483">
    <property type="term" value="F:methyltransferase cap1 activity"/>
    <property type="evidence" value="ECO:0007669"/>
    <property type="project" value="UniProtKB-ARBA"/>
</dbReference>
<organism evidence="2 3">
    <name type="scientific">Pelagomonas calceolata</name>
    <dbReference type="NCBI Taxonomy" id="35677"/>
    <lineage>
        <taxon>Eukaryota</taxon>
        <taxon>Sar</taxon>
        <taxon>Stramenopiles</taxon>
        <taxon>Ochrophyta</taxon>
        <taxon>Pelagophyceae</taxon>
        <taxon>Pelagomonadales</taxon>
        <taxon>Pelagomonadaceae</taxon>
        <taxon>Pelagomonas</taxon>
    </lineage>
</organism>
<gene>
    <name evidence="2" type="ORF">PECAL_2P09470</name>
</gene>
<keyword evidence="3" id="KW-1185">Reference proteome</keyword>
<dbReference type="GO" id="GO:0006370">
    <property type="term" value="P:7-methylguanosine mRNA capping"/>
    <property type="evidence" value="ECO:0007669"/>
    <property type="project" value="TreeGrafter"/>
</dbReference>
<dbReference type="Gene3D" id="3.40.50.12760">
    <property type="match status" value="1"/>
</dbReference>
<dbReference type="GO" id="GO:0033645">
    <property type="term" value="C:host cell endomembrane system"/>
    <property type="evidence" value="ECO:0007669"/>
    <property type="project" value="UniProtKB-SubCell"/>
</dbReference>
<dbReference type="PANTHER" id="PTHR16121">
    <property type="entry name" value="CAP-SPECIFIC MRNA (NUCLEOSIDE-2'-O-)-METHYLTRANSFERASE 1-RELATED"/>
    <property type="match status" value="1"/>
</dbReference>
<dbReference type="Proteomes" id="UP000789595">
    <property type="component" value="Unassembled WGS sequence"/>
</dbReference>
<dbReference type="OrthoDB" id="10251234at2759"/>
<evidence type="ECO:0000313" key="2">
    <source>
        <dbReference type="EMBL" id="CAH0367904.1"/>
    </source>
</evidence>
<dbReference type="Gene3D" id="3.40.50.300">
    <property type="entry name" value="P-loop containing nucleotide triphosphate hydrolases"/>
    <property type="match status" value="1"/>
</dbReference>
<dbReference type="InterPro" id="IPR050851">
    <property type="entry name" value="mRNA_Cap_2O-Ribose_MeTrfase"/>
</dbReference>
<evidence type="ECO:0000313" key="3">
    <source>
        <dbReference type="Proteomes" id="UP000789595"/>
    </source>
</evidence>
<dbReference type="Pfam" id="PF01728">
    <property type="entry name" value="FtsJ"/>
    <property type="match status" value="1"/>
</dbReference>
<dbReference type="GO" id="GO:0005737">
    <property type="term" value="C:cytoplasm"/>
    <property type="evidence" value="ECO:0007669"/>
    <property type="project" value="TreeGrafter"/>
</dbReference>
<reference evidence="2" key="1">
    <citation type="submission" date="2021-11" db="EMBL/GenBank/DDBJ databases">
        <authorList>
            <consortium name="Genoscope - CEA"/>
            <person name="William W."/>
        </authorList>
    </citation>
    <scope>NUCLEOTIDE SEQUENCE</scope>
</reference>
<feature type="domain" description="Ribosomal RNA methyltransferase FtsJ" evidence="1">
    <location>
        <begin position="124"/>
        <end position="308"/>
    </location>
</feature>
<dbReference type="GO" id="GO:0005634">
    <property type="term" value="C:nucleus"/>
    <property type="evidence" value="ECO:0007669"/>
    <property type="project" value="TreeGrafter"/>
</dbReference>
<comment type="caution">
    <text evidence="2">The sequence shown here is derived from an EMBL/GenBank/DDBJ whole genome shotgun (WGS) entry which is preliminary data.</text>
</comment>
<evidence type="ECO:0000259" key="1">
    <source>
        <dbReference type="Pfam" id="PF01728"/>
    </source>
</evidence>
<dbReference type="PANTHER" id="PTHR16121:SF2">
    <property type="entry name" value="CAP-SPECIFIC MRNA (NUCLEOSIDE-2'-O-)-METHYLTRANSFERASE 2"/>
    <property type="match status" value="1"/>
</dbReference>
<dbReference type="InterPro" id="IPR002877">
    <property type="entry name" value="RNA_MeTrfase_FtsJ_dom"/>
</dbReference>